<feature type="non-terminal residue" evidence="1">
    <location>
        <position position="83"/>
    </location>
</feature>
<dbReference type="Proteomes" id="UP001186974">
    <property type="component" value="Unassembled WGS sequence"/>
</dbReference>
<name>A0ACC3DL67_9PEZI</name>
<sequence>MAGSQRSSSSQKLPEYYLDLRSAEINNTFNNFDDKECFSFFDGQVRDPLSRNFVIDLSDEEAWCAFDLSEDSIGALVRASRPP</sequence>
<evidence type="ECO:0000313" key="2">
    <source>
        <dbReference type="Proteomes" id="UP001186974"/>
    </source>
</evidence>
<proteinExistence type="predicted"/>
<keyword evidence="2" id="KW-1185">Reference proteome</keyword>
<reference evidence="1" key="1">
    <citation type="submission" date="2024-09" db="EMBL/GenBank/DDBJ databases">
        <title>Black Yeasts Isolated from many extreme environments.</title>
        <authorList>
            <person name="Coleine C."/>
            <person name="Stajich J.E."/>
            <person name="Selbmann L."/>
        </authorList>
    </citation>
    <scope>NUCLEOTIDE SEQUENCE</scope>
    <source>
        <strain evidence="1">CCFEE 5737</strain>
    </source>
</reference>
<accession>A0ACC3DL67</accession>
<protein>
    <submittedName>
        <fullName evidence="1">Uncharacterized protein</fullName>
    </submittedName>
</protein>
<gene>
    <name evidence="1" type="ORF">LTS18_010851</name>
</gene>
<dbReference type="EMBL" id="JAWDJW010003069">
    <property type="protein sequence ID" value="KAK3077237.1"/>
    <property type="molecule type" value="Genomic_DNA"/>
</dbReference>
<organism evidence="1 2">
    <name type="scientific">Coniosporium uncinatum</name>
    <dbReference type="NCBI Taxonomy" id="93489"/>
    <lineage>
        <taxon>Eukaryota</taxon>
        <taxon>Fungi</taxon>
        <taxon>Dikarya</taxon>
        <taxon>Ascomycota</taxon>
        <taxon>Pezizomycotina</taxon>
        <taxon>Dothideomycetes</taxon>
        <taxon>Dothideomycetes incertae sedis</taxon>
        <taxon>Coniosporium</taxon>
    </lineage>
</organism>
<comment type="caution">
    <text evidence="1">The sequence shown here is derived from an EMBL/GenBank/DDBJ whole genome shotgun (WGS) entry which is preliminary data.</text>
</comment>
<evidence type="ECO:0000313" key="1">
    <source>
        <dbReference type="EMBL" id="KAK3077237.1"/>
    </source>
</evidence>